<evidence type="ECO:0000313" key="3">
    <source>
        <dbReference type="EMBL" id="PSN91260.1"/>
    </source>
</evidence>
<feature type="domain" description="Major facilitator superfamily (MFS) profile" evidence="2">
    <location>
        <begin position="11"/>
        <end position="393"/>
    </location>
</feature>
<proteinExistence type="predicted"/>
<protein>
    <recommendedName>
        <fullName evidence="2">Major facilitator superfamily (MFS) profile domain-containing protein</fullName>
    </recommendedName>
</protein>
<accession>A0A2R6AXY7</accession>
<dbReference type="PANTHER" id="PTHR23518">
    <property type="entry name" value="C-METHYLTRANSFERASE"/>
    <property type="match status" value="1"/>
</dbReference>
<name>A0A2R6AXY7_9ARCH</name>
<sequence>MSEKEHWLTRNVLLISFSAFFADLGYQLVVALIPVLLVLVLKAPPYVFGVFMSLSYGLGSLFAYLGGRLGDRFGKKRVVVFGNSLIPLLSLSGLPSAPIASGLLFTAGWWSRNFRTPPRRALLIESSSREHASRVFGFLHALDVGGGMISVVLAVLLLALGQPIYRVILFSIIPLIVSTLLLVFVDERKEERMVGAPAESDTLRAKKSDERRKIFRVLLVSSMLFGLSSYSLGFPVITVSQTQHSYVYGAGTYGVFLGFSAISGYLFGSRKLDEVKALALLGYLLSALGTLAIGVSYLLHSGSLAYYGSAALVGMGVGVTETYEPSLTSHLVRISEESTGMGLLSAYRSLGLFIANTVMGVLFSVDQFYSYVFATLLALLASVTLLVFTRRNLD</sequence>
<dbReference type="Pfam" id="PF07690">
    <property type="entry name" value="MFS_1"/>
    <property type="match status" value="1"/>
</dbReference>
<dbReference type="InterPro" id="IPR011701">
    <property type="entry name" value="MFS"/>
</dbReference>
<comment type="caution">
    <text evidence="3">The sequence shown here is derived from an EMBL/GenBank/DDBJ whole genome shotgun (WGS) entry which is preliminary data.</text>
</comment>
<feature type="transmembrane region" description="Helical" evidence="1">
    <location>
        <begin position="46"/>
        <end position="65"/>
    </location>
</feature>
<feature type="transmembrane region" description="Helical" evidence="1">
    <location>
        <begin position="12"/>
        <end position="39"/>
    </location>
</feature>
<feature type="transmembrane region" description="Helical" evidence="1">
    <location>
        <begin position="280"/>
        <end position="299"/>
    </location>
</feature>
<feature type="transmembrane region" description="Helical" evidence="1">
    <location>
        <begin position="368"/>
        <end position="388"/>
    </location>
</feature>
<evidence type="ECO:0000256" key="1">
    <source>
        <dbReference type="SAM" id="Phobius"/>
    </source>
</evidence>
<feature type="transmembrane region" description="Helical" evidence="1">
    <location>
        <begin position="214"/>
        <end position="234"/>
    </location>
</feature>
<dbReference type="EMBL" id="NEXE01000030">
    <property type="protein sequence ID" value="PSN91260.1"/>
    <property type="molecule type" value="Genomic_DNA"/>
</dbReference>
<organism evidence="3 4">
    <name type="scientific">Candidatus Marsarchaeota G2 archaeon OSP_D</name>
    <dbReference type="NCBI Taxonomy" id="1978157"/>
    <lineage>
        <taxon>Archaea</taxon>
        <taxon>Candidatus Marsarchaeota</taxon>
        <taxon>Candidatus Marsarchaeota group 2</taxon>
    </lineage>
</organism>
<dbReference type="PROSITE" id="PS50850">
    <property type="entry name" value="MFS"/>
    <property type="match status" value="1"/>
</dbReference>
<keyword evidence="1" id="KW-0812">Transmembrane</keyword>
<dbReference type="SUPFAM" id="SSF103473">
    <property type="entry name" value="MFS general substrate transporter"/>
    <property type="match status" value="1"/>
</dbReference>
<evidence type="ECO:0000313" key="4">
    <source>
        <dbReference type="Proteomes" id="UP000240322"/>
    </source>
</evidence>
<dbReference type="Gene3D" id="1.20.1250.20">
    <property type="entry name" value="MFS general substrate transporter like domains"/>
    <property type="match status" value="2"/>
</dbReference>
<dbReference type="InterPro" id="IPR036259">
    <property type="entry name" value="MFS_trans_sf"/>
</dbReference>
<feature type="transmembrane region" description="Helical" evidence="1">
    <location>
        <begin position="135"/>
        <end position="158"/>
    </location>
</feature>
<evidence type="ECO:0000259" key="2">
    <source>
        <dbReference type="PROSITE" id="PS50850"/>
    </source>
</evidence>
<dbReference type="PANTHER" id="PTHR23518:SF2">
    <property type="entry name" value="MAJOR FACILITATOR SUPERFAMILY TRANSPORTER"/>
    <property type="match status" value="1"/>
</dbReference>
<feature type="transmembrane region" description="Helical" evidence="1">
    <location>
        <begin position="246"/>
        <end position="268"/>
    </location>
</feature>
<keyword evidence="1" id="KW-0472">Membrane</keyword>
<dbReference type="GO" id="GO:0022857">
    <property type="term" value="F:transmembrane transporter activity"/>
    <property type="evidence" value="ECO:0007669"/>
    <property type="project" value="InterPro"/>
</dbReference>
<keyword evidence="1" id="KW-1133">Transmembrane helix</keyword>
<dbReference type="InterPro" id="IPR020846">
    <property type="entry name" value="MFS_dom"/>
</dbReference>
<gene>
    <name evidence="3" type="ORF">B9Q03_04635</name>
</gene>
<reference evidence="3 4" key="1">
    <citation type="submission" date="2017-04" db="EMBL/GenBank/DDBJ databases">
        <title>Novel microbial lineages endemic to geothermal iron-oxide mats fill important gaps in the evolutionary history of Archaea.</title>
        <authorList>
            <person name="Jay Z.J."/>
            <person name="Beam J.P."/>
            <person name="Dlakic M."/>
            <person name="Rusch D.B."/>
            <person name="Kozubal M.A."/>
            <person name="Inskeep W.P."/>
        </authorList>
    </citation>
    <scope>NUCLEOTIDE SEQUENCE [LARGE SCALE GENOMIC DNA]</scope>
    <source>
        <strain evidence="3">OSP_D</strain>
    </source>
</reference>
<feature type="transmembrane region" description="Helical" evidence="1">
    <location>
        <begin position="164"/>
        <end position="185"/>
    </location>
</feature>
<dbReference type="AlphaFoldDB" id="A0A2R6AXY7"/>
<dbReference type="Proteomes" id="UP000240322">
    <property type="component" value="Unassembled WGS sequence"/>
</dbReference>